<comment type="caution">
    <text evidence="1">The sequence shown here is derived from an EMBL/GenBank/DDBJ whole genome shotgun (WGS) entry which is preliminary data.</text>
</comment>
<dbReference type="Proteomes" id="UP001553843">
    <property type="component" value="Unassembled WGS sequence"/>
</dbReference>
<keyword evidence="2" id="KW-1185">Reference proteome</keyword>
<accession>A0ABV3M4P9</accession>
<organism evidence="1 2">
    <name type="scientific">Streptomyces huasconensis</name>
    <dbReference type="NCBI Taxonomy" id="1854574"/>
    <lineage>
        <taxon>Bacteria</taxon>
        <taxon>Bacillati</taxon>
        <taxon>Actinomycetota</taxon>
        <taxon>Actinomycetes</taxon>
        <taxon>Kitasatosporales</taxon>
        <taxon>Streptomycetaceae</taxon>
        <taxon>Streptomyces</taxon>
    </lineage>
</organism>
<proteinExistence type="predicted"/>
<gene>
    <name evidence="1" type="ORF">AB0887_32640</name>
</gene>
<sequence length="182" mass="19683">MALFTRLAPAAAPSPTLASATWTPEGTFVSQRYRALEGAIVLVYTADADRALAKYAVACLGCTYRAATNAVHNLMSETDAAKAANAHAASCRAIPRGVPARPDDTEAAEMIRIRLWARRYGKSPHSVRICDFNAIRVELQRPTDWIKALLTDLAQSHPGFLTATPTSSGQGTRFTVQPFVRP</sequence>
<name>A0ABV3M4P9_9ACTN</name>
<dbReference type="RefSeq" id="WP_359783001.1">
    <property type="nucleotide sequence ID" value="NZ_JBEYRR010000013.1"/>
</dbReference>
<evidence type="ECO:0000313" key="2">
    <source>
        <dbReference type="Proteomes" id="UP001553843"/>
    </source>
</evidence>
<reference evidence="1 2" key="1">
    <citation type="submission" date="2024-06" db="EMBL/GenBank/DDBJ databases">
        <title>The Natural Products Discovery Center: Release of the First 8490 Sequenced Strains for Exploring Actinobacteria Biosynthetic Diversity.</title>
        <authorList>
            <person name="Kalkreuter E."/>
            <person name="Kautsar S.A."/>
            <person name="Yang D."/>
            <person name="Bader C.D."/>
            <person name="Teijaro C.N."/>
            <person name="Fluegel L."/>
            <person name="Davis C.M."/>
            <person name="Simpson J.R."/>
            <person name="Lauterbach L."/>
            <person name="Steele A.D."/>
            <person name="Gui C."/>
            <person name="Meng S."/>
            <person name="Li G."/>
            <person name="Viehrig K."/>
            <person name="Ye F."/>
            <person name="Su P."/>
            <person name="Kiefer A.F."/>
            <person name="Nichols A."/>
            <person name="Cepeda A.J."/>
            <person name="Yan W."/>
            <person name="Fan B."/>
            <person name="Jiang Y."/>
            <person name="Adhikari A."/>
            <person name="Zheng C.-J."/>
            <person name="Schuster L."/>
            <person name="Cowan T.M."/>
            <person name="Smanski M.J."/>
            <person name="Chevrette M.G."/>
            <person name="De Carvalho L.P.S."/>
            <person name="Shen B."/>
        </authorList>
    </citation>
    <scope>NUCLEOTIDE SEQUENCE [LARGE SCALE GENOMIC DNA]</scope>
    <source>
        <strain evidence="1 2">NPDC047833</strain>
    </source>
</reference>
<protein>
    <submittedName>
        <fullName evidence="1">Uncharacterized protein</fullName>
    </submittedName>
</protein>
<evidence type="ECO:0000313" key="1">
    <source>
        <dbReference type="EMBL" id="MEW2366686.1"/>
    </source>
</evidence>
<dbReference type="EMBL" id="JBEYRS010000018">
    <property type="protein sequence ID" value="MEW2366686.1"/>
    <property type="molecule type" value="Genomic_DNA"/>
</dbReference>